<evidence type="ECO:0000313" key="1">
    <source>
        <dbReference type="EMBL" id="RUS58308.1"/>
    </source>
</evidence>
<sequence length="89" mass="10425">MANLDEVFHLPDLRFVQFCEEKFALNKGIYNTIDNYFFELGVHDIIKRRRLIFQFSLQHCAVGKKFGPGGLTRKLEDFMEQKSGLLQVN</sequence>
<comment type="caution">
    <text evidence="1">The sequence shown here is derived from an EMBL/GenBank/DDBJ whole genome shotgun (WGS) entry which is preliminary data.</text>
</comment>
<keyword evidence="2" id="KW-1185">Reference proteome</keyword>
<accession>A0A433RYE3</accession>
<dbReference type="AlphaFoldDB" id="A0A433RYE3"/>
<evidence type="ECO:0000313" key="2">
    <source>
        <dbReference type="Proteomes" id="UP000288623"/>
    </source>
</evidence>
<dbReference type="RefSeq" id="WP_126989070.1">
    <property type="nucleotide sequence ID" value="NZ_JTFC01000005.1"/>
</dbReference>
<dbReference type="OrthoDB" id="2889790at2"/>
<protein>
    <submittedName>
        <fullName evidence="1">Uncharacterized protein</fullName>
    </submittedName>
</protein>
<reference evidence="1 2" key="1">
    <citation type="submission" date="2014-11" db="EMBL/GenBank/DDBJ databases">
        <title>Genome sequence and analysis of novel Kurthia sp.</title>
        <authorList>
            <person name="Lawson J.N."/>
            <person name="Gonzalez J.E."/>
            <person name="Rinauldi L."/>
            <person name="Xuan Z."/>
            <person name="Firman A."/>
            <person name="Shaddox L."/>
            <person name="Trudeau A."/>
            <person name="Shah S."/>
            <person name="Reiman D."/>
        </authorList>
    </citation>
    <scope>NUCLEOTIDE SEQUENCE [LARGE SCALE GENOMIC DNA]</scope>
    <source>
        <strain evidence="1 2">3B1D</strain>
    </source>
</reference>
<dbReference type="EMBL" id="JTFC01000005">
    <property type="protein sequence ID" value="RUS58308.1"/>
    <property type="molecule type" value="Genomic_DNA"/>
</dbReference>
<name>A0A433RYE3_9BACL</name>
<dbReference type="Proteomes" id="UP000288623">
    <property type="component" value="Unassembled WGS sequence"/>
</dbReference>
<proteinExistence type="predicted"/>
<gene>
    <name evidence="1" type="ORF">QI30_00910</name>
</gene>
<organism evidence="1 2">
    <name type="scientific">Candidatus Kurthia intestinigallinarum</name>
    <dbReference type="NCBI Taxonomy" id="1562256"/>
    <lineage>
        <taxon>Bacteria</taxon>
        <taxon>Bacillati</taxon>
        <taxon>Bacillota</taxon>
        <taxon>Bacilli</taxon>
        <taxon>Bacillales</taxon>
        <taxon>Caryophanaceae</taxon>
        <taxon>Kurthia</taxon>
    </lineage>
</organism>